<dbReference type="InterPro" id="IPR005113">
    <property type="entry name" value="uDENN_dom"/>
</dbReference>
<feature type="region of interest" description="Disordered" evidence="14">
    <location>
        <begin position="103"/>
        <end position="182"/>
    </location>
</feature>
<dbReference type="SMART" id="SM00799">
    <property type="entry name" value="DENN"/>
    <property type="match status" value="1"/>
</dbReference>
<dbReference type="Gene3D" id="3.40.50.11500">
    <property type="match status" value="1"/>
</dbReference>
<dbReference type="STRING" id="48699.ENSPLAP00000006572"/>
<evidence type="ECO:0000256" key="9">
    <source>
        <dbReference type="ARBA" id="ARBA00023136"/>
    </source>
</evidence>
<feature type="compositionally biased region" description="Low complexity" evidence="14">
    <location>
        <begin position="842"/>
        <end position="855"/>
    </location>
</feature>
<feature type="compositionally biased region" description="Acidic residues" evidence="14">
    <location>
        <begin position="795"/>
        <end position="804"/>
    </location>
</feature>
<dbReference type="InterPro" id="IPR057469">
    <property type="entry name" value="PH_MADD"/>
</dbReference>
<evidence type="ECO:0000256" key="1">
    <source>
        <dbReference type="ARBA" id="ARBA00004236"/>
    </source>
</evidence>
<evidence type="ECO:0000256" key="7">
    <source>
        <dbReference type="ARBA" id="ARBA00022658"/>
    </source>
</evidence>
<evidence type="ECO:0000256" key="5">
    <source>
        <dbReference type="ARBA" id="ARBA00022475"/>
    </source>
</evidence>
<keyword evidence="5" id="KW-1003">Cell membrane</keyword>
<dbReference type="SMART" id="SM00800">
    <property type="entry name" value="uDENN"/>
    <property type="match status" value="1"/>
</dbReference>
<evidence type="ECO:0000256" key="12">
    <source>
        <dbReference type="ARBA" id="ARBA00079552"/>
    </source>
</evidence>
<dbReference type="FunFam" id="3.40.50.11500:FF:000002">
    <property type="entry name" value="MAP kinase-activating death domain protein-like Protein"/>
    <property type="match status" value="1"/>
</dbReference>
<comment type="similarity">
    <text evidence="3">Belongs to the MADD family.</text>
</comment>
<evidence type="ECO:0000259" key="15">
    <source>
        <dbReference type="PROSITE" id="PS50211"/>
    </source>
</evidence>
<dbReference type="GO" id="GO:0042981">
    <property type="term" value="P:regulation of apoptotic process"/>
    <property type="evidence" value="ECO:0007669"/>
    <property type="project" value="TreeGrafter"/>
</dbReference>
<evidence type="ECO:0000256" key="2">
    <source>
        <dbReference type="ARBA" id="ARBA00004496"/>
    </source>
</evidence>
<dbReference type="InterPro" id="IPR005112">
    <property type="entry name" value="dDENN_dom"/>
</dbReference>
<comment type="subunit">
    <text evidence="11">Interacts (via death domain) with TNFRSF1A (via death domain). Interacts with PIDD1. Interacts with YWHAZ. Interacts (via death domain) with KIF1B; links the motor KIF1B to Rab3-carrying vesicles in anterograde synaptic vesicle transport. Interacts with KIF1A. Interacts (via uDENN domain) with RAB3A, RAB3B, RAB3C and RAB3D; the GTP-bound form of the Rab proteins is preferred for interaction.</text>
</comment>
<reference evidence="16" key="1">
    <citation type="submission" date="2025-08" db="UniProtKB">
        <authorList>
            <consortium name="Ensembl"/>
        </authorList>
    </citation>
    <scope>IDENTIFICATION</scope>
</reference>
<dbReference type="Ensembl" id="ENSPLAT00000006030.1">
    <property type="protein sequence ID" value="ENSPLAP00000006572.1"/>
    <property type="gene ID" value="ENSPLAG00000008802.1"/>
</dbReference>
<keyword evidence="17" id="KW-1185">Reference proteome</keyword>
<protein>
    <recommendedName>
        <fullName evidence="4">MAP kinase-activating death domain protein</fullName>
    </recommendedName>
    <alternativeName>
        <fullName evidence="12">Rab3 GDP/GTP exchange factor</fullName>
    </alternativeName>
    <alternativeName>
        <fullName evidence="13">Rab3 GDP/GTP exchange protein</fullName>
    </alternativeName>
</protein>
<feature type="region of interest" description="Disordered" evidence="14">
    <location>
        <begin position="781"/>
        <end position="855"/>
    </location>
</feature>
<evidence type="ECO:0000256" key="8">
    <source>
        <dbReference type="ARBA" id="ARBA00022703"/>
    </source>
</evidence>
<sequence>MEKKKICPRLLDYLVVVGARQPSSDSVAQTPQLLRRYPLEDHHDFPLPPDVVFFCQPEGCLSIRQRRVSLRDDSSFVFTLTDKDSGITRYGICVNFYRSFQRGHHRPRDKSSHTETAAQAVESTNETSDGSSGGHVAAPSAPDNSKSEAPSSSGEESGQPGPEQTSGKSPQHKRRAAKMAARNRNSTLTSLCILSHYPFFTTFRECLYILKRLVDCCSQRLTQRAGLSRATQRDTMWRVFTGALSVEEKGSQLLVDLRDIESWVYRLLRSPVPLAGQRRVDVEVLPQELKRPLTFALPDNSRFSLVDFPLHLPLELLGVDACLQVLSCVLLEHKVILQSRDYNALSMSVMAFVAMIYPLEYMFPVIPLLPTCMASAEQLLLAPTPYIIGVPASFFLYKSDFKMPDDVWLVDLDSSKVIAPTNAENLPPLPEPEAGELKKHLKQALASMSLNTQPILNLEKFQEGQEMTLLPPGRDKASPSSTEFNPLIYGNDVDSVDVATRVAMVRFFNSPNVLQGFQMHTRTLRLFPRPVVAFQSTSFLASRPRRSCFADKLSHTQAVEFYGEWALNPTNVAFQRIHNNVYDPSLIGDKSKWYAHQLQPVVYRVYDGSSLLVEAMAGPLEDEGNESDPTDSGSDSDGYDDSSSSYSSLGDLVSEMIQGDIQGDTPSLDPPTHAALGDASEVEFQDLHDLKDSHSVDGPSSGEGAAEQSDGQPLRSSSSTTASSSPSTIIQGVNHEQAEAPEIEASASAALQNPVPGIGSQPFLRPAADSGLVDSVNKKQEYDNPYFEPQYGFPTEEDAEEEQVESYTPRFNQNLNGNKAQRPLRPSSLRLPGESDGEGDSRNSSPNSTISNSSNDGFGGLMSFASNLYKNHGTSFSLSNLALPNKAAREKSTPFPSLKGARAPRALVDQKSSVIKHSPTVKRESPSPQGRVNNTSENQQFLKEVVQSVLEGQGVGWLNMKKVRRLLENEQLRVFVLSKLNRAVQSEEDARQEIIRDVEVNRKVYKGMLDILKCTVSSLEHSYTNAGLGGMASVFSLLEIARTHYQTKGAEGAKQQRPQVTDAEEKKSQISADSGLSVASGSQKSDTESVTSSEPPILTRSTSQDSEASTVISNSSGETLGADSDLSSTAGDGLGGRAAPHLNQSRGTLSDSEIETNPATSSVFGKTHTLKPGAKDHLPAMVKGPPVQPMEDISMRIYLFEGLLGRDKSSVWDQLEDAAMETFSLSKERSTLWDQVQFWEDAFLDAVMLEREGMGMDQGPQEMIERYLSLGEHDRKRLEDDEDRLLATLLHNMIAYMLMLKVNKNDIRKKVRRLMGKSHIGLAYSQEINEILDKLAHMNGRELSIRPSGSRHIKKQTFVVHAGTDTTGDIFFMEVCDDCIVLRSNVGTVYERWWYEKLINMTYCPKTKVLCLWRRNGQETQLNKFYTKKCRELYYCVKDSMERAAARQQSIKPGPELGGEFPVQDMKTGEGGLLQVTLEGINLKFMHSQVFIELSHIKKCNTVKGVFVLEEFVPETKEVVIHKYKTPMAHQICYSVLCLFSYVAAVKGKEAEGKPKLLSPRPLPS</sequence>
<dbReference type="Pfam" id="PF03456">
    <property type="entry name" value="uDENN"/>
    <property type="match status" value="1"/>
</dbReference>
<dbReference type="InterPro" id="IPR039980">
    <property type="entry name" value="MADD"/>
</dbReference>
<keyword evidence="6" id="KW-0963">Cytoplasm</keyword>
<feature type="compositionally biased region" description="Polar residues" evidence="14">
    <location>
        <begin position="114"/>
        <end position="130"/>
    </location>
</feature>
<dbReference type="GO" id="GO:0032483">
    <property type="term" value="P:regulation of Rab protein signal transduction"/>
    <property type="evidence" value="ECO:0007669"/>
    <property type="project" value="TreeGrafter"/>
</dbReference>
<dbReference type="PANTHER" id="PTHR13008">
    <property type="entry name" value="MAP-KINASE ACTIVATING DEATH DOMAIN PROTEIN MADD /DENN/AEX-3 C.ELEGANS"/>
    <property type="match status" value="1"/>
</dbReference>
<dbReference type="Pfam" id="PF25328">
    <property type="entry name" value="PH_MADD"/>
    <property type="match status" value="1"/>
</dbReference>
<keyword evidence="8" id="KW-0053">Apoptosis</keyword>
<dbReference type="InterPro" id="IPR056574">
    <property type="entry name" value="Death_MADD"/>
</dbReference>
<feature type="compositionally biased region" description="Polar residues" evidence="14">
    <location>
        <begin position="1069"/>
        <end position="1118"/>
    </location>
</feature>
<dbReference type="InterPro" id="IPR037516">
    <property type="entry name" value="Tripartite_DENN"/>
</dbReference>
<evidence type="ECO:0000313" key="16">
    <source>
        <dbReference type="Ensembl" id="ENSPLAP00000006572.1"/>
    </source>
</evidence>
<comment type="subcellular location">
    <subcellularLocation>
        <location evidence="1">Cell membrane</location>
    </subcellularLocation>
    <subcellularLocation>
        <location evidence="2">Cytoplasm</location>
    </subcellularLocation>
</comment>
<feature type="compositionally biased region" description="Polar residues" evidence="14">
    <location>
        <begin position="1142"/>
        <end position="1164"/>
    </location>
</feature>
<keyword evidence="9" id="KW-0472">Membrane</keyword>
<feature type="compositionally biased region" description="Acidic residues" evidence="14">
    <location>
        <begin position="620"/>
        <end position="629"/>
    </location>
</feature>
<dbReference type="GO" id="GO:0005829">
    <property type="term" value="C:cytosol"/>
    <property type="evidence" value="ECO:0007669"/>
    <property type="project" value="TreeGrafter"/>
</dbReference>
<accession>A0A3B3U1M6</accession>
<proteinExistence type="inferred from homology"/>
<dbReference type="GO" id="GO:0006915">
    <property type="term" value="P:apoptotic process"/>
    <property type="evidence" value="ECO:0007669"/>
    <property type="project" value="UniProtKB-KW"/>
</dbReference>
<feature type="compositionally biased region" description="Low complexity" evidence="14">
    <location>
        <begin position="716"/>
        <end position="728"/>
    </location>
</feature>
<feature type="compositionally biased region" description="Low complexity" evidence="14">
    <location>
        <begin position="631"/>
        <end position="648"/>
    </location>
</feature>
<evidence type="ECO:0000256" key="3">
    <source>
        <dbReference type="ARBA" id="ARBA00005978"/>
    </source>
</evidence>
<dbReference type="PROSITE" id="PS50211">
    <property type="entry name" value="DENN"/>
    <property type="match status" value="1"/>
</dbReference>
<dbReference type="Gene3D" id="3.30.450.200">
    <property type="match status" value="1"/>
</dbReference>
<evidence type="ECO:0000256" key="13">
    <source>
        <dbReference type="ARBA" id="ARBA00081633"/>
    </source>
</evidence>
<dbReference type="InterPro" id="IPR043153">
    <property type="entry name" value="DENN_C"/>
</dbReference>
<dbReference type="GO" id="GO:0005085">
    <property type="term" value="F:guanyl-nucleotide exchange factor activity"/>
    <property type="evidence" value="ECO:0007669"/>
    <property type="project" value="UniProtKB-KW"/>
</dbReference>
<organism evidence="16 17">
    <name type="scientific">Poecilia latipinna</name>
    <name type="common">sailfin molly</name>
    <dbReference type="NCBI Taxonomy" id="48699"/>
    <lineage>
        <taxon>Eukaryota</taxon>
        <taxon>Metazoa</taxon>
        <taxon>Chordata</taxon>
        <taxon>Craniata</taxon>
        <taxon>Vertebrata</taxon>
        <taxon>Euteleostomi</taxon>
        <taxon>Actinopterygii</taxon>
        <taxon>Neopterygii</taxon>
        <taxon>Teleostei</taxon>
        <taxon>Neoteleostei</taxon>
        <taxon>Acanthomorphata</taxon>
        <taxon>Ovalentaria</taxon>
        <taxon>Atherinomorphae</taxon>
        <taxon>Cyprinodontiformes</taxon>
        <taxon>Poeciliidae</taxon>
        <taxon>Poeciliinae</taxon>
        <taxon>Poecilia</taxon>
    </lineage>
</organism>
<dbReference type="Proteomes" id="UP000261500">
    <property type="component" value="Unplaced"/>
</dbReference>
<dbReference type="GeneTree" id="ENSGT00940000156718"/>
<dbReference type="SMART" id="SM00801">
    <property type="entry name" value="dDENN"/>
    <property type="match status" value="1"/>
</dbReference>
<evidence type="ECO:0000256" key="14">
    <source>
        <dbReference type="SAM" id="MobiDB-lite"/>
    </source>
</evidence>
<feature type="compositionally biased region" description="Low complexity" evidence="14">
    <location>
        <begin position="150"/>
        <end position="164"/>
    </location>
</feature>
<evidence type="ECO:0000256" key="10">
    <source>
        <dbReference type="ARBA" id="ARBA00060181"/>
    </source>
</evidence>
<feature type="region of interest" description="Disordered" evidence="14">
    <location>
        <begin position="889"/>
        <end position="934"/>
    </location>
</feature>
<keyword evidence="7" id="KW-0344">Guanine-nucleotide releasing factor</keyword>
<dbReference type="Pfam" id="PF02141">
    <property type="entry name" value="DENN"/>
    <property type="match status" value="1"/>
</dbReference>
<feature type="region of interest" description="Disordered" evidence="14">
    <location>
        <begin position="619"/>
        <end position="648"/>
    </location>
</feature>
<dbReference type="PANTHER" id="PTHR13008:SF7">
    <property type="entry name" value="MAP KINASE-ACTIVATING DEATH DOMAIN PROTEIN"/>
    <property type="match status" value="1"/>
</dbReference>
<dbReference type="Pfam" id="PF23629">
    <property type="entry name" value="Death_MADD"/>
    <property type="match status" value="1"/>
</dbReference>
<evidence type="ECO:0000256" key="6">
    <source>
        <dbReference type="ARBA" id="ARBA00022490"/>
    </source>
</evidence>
<reference evidence="16" key="2">
    <citation type="submission" date="2025-09" db="UniProtKB">
        <authorList>
            <consortium name="Ensembl"/>
        </authorList>
    </citation>
    <scope>IDENTIFICATION</scope>
</reference>
<feature type="compositionally biased region" description="Polar residues" evidence="14">
    <location>
        <begin position="805"/>
        <end position="819"/>
    </location>
</feature>
<dbReference type="InterPro" id="IPR001194">
    <property type="entry name" value="cDENN_dom"/>
</dbReference>
<evidence type="ECO:0000256" key="11">
    <source>
        <dbReference type="ARBA" id="ARBA00064743"/>
    </source>
</evidence>
<name>A0A3B3U1M6_9TELE</name>
<feature type="region of interest" description="Disordered" evidence="14">
    <location>
        <begin position="691"/>
        <end position="728"/>
    </location>
</feature>
<dbReference type="GO" id="GO:0005886">
    <property type="term" value="C:plasma membrane"/>
    <property type="evidence" value="ECO:0007669"/>
    <property type="project" value="UniProtKB-SubCell"/>
</dbReference>
<evidence type="ECO:0000256" key="4">
    <source>
        <dbReference type="ARBA" id="ARBA00017868"/>
    </source>
</evidence>
<evidence type="ECO:0000313" key="17">
    <source>
        <dbReference type="Proteomes" id="UP000261500"/>
    </source>
</evidence>
<comment type="function">
    <text evidence="10">Guanyl-nucleotide exchange factor that regulates small GTPases of the Rab family. Converts GDP-bound inactive form of RAB27A and RAB27B to the GTP-bound active forms. Converts GDP-bound inactive form of RAB3A, RAB3C and RAB3D to the GTP-bound active forms, GTPases involved in synaptic vesicle exocytosis and vesicle secretion. Plays a role in synaptic vesicle formation and in vesicle trafficking at the neuromuscular junction. Involved in up-regulating a post-docking step of synaptic exocytosis in central synapses. Probably by binding to the motor proteins KIF1B and KIF1A, mediates motor-dependent transport of GTP-RAB3A-positive vesicles to the presynaptic nerve terminals. Plays a role in TNFA-mediated activation of the MAPK pathway, including ERK1/2. May link TNFRSF1A with MAP kinase activation. May be involved in the regulation of TNFA-induced apoptosis.</text>
</comment>
<feature type="region of interest" description="Disordered" evidence="14">
    <location>
        <begin position="1048"/>
        <end position="1185"/>
    </location>
</feature>
<feature type="domain" description="UDENN" evidence="15">
    <location>
        <begin position="13"/>
        <end position="576"/>
    </location>
</feature>